<organism evidence="3 4">
    <name type="scientific">Mycena pura</name>
    <dbReference type="NCBI Taxonomy" id="153505"/>
    <lineage>
        <taxon>Eukaryota</taxon>
        <taxon>Fungi</taxon>
        <taxon>Dikarya</taxon>
        <taxon>Basidiomycota</taxon>
        <taxon>Agaricomycotina</taxon>
        <taxon>Agaricomycetes</taxon>
        <taxon>Agaricomycetidae</taxon>
        <taxon>Agaricales</taxon>
        <taxon>Marasmiineae</taxon>
        <taxon>Mycenaceae</taxon>
        <taxon>Mycena</taxon>
    </lineage>
</organism>
<reference evidence="3" key="1">
    <citation type="submission" date="2023-03" db="EMBL/GenBank/DDBJ databases">
        <title>Massive genome expansion in bonnet fungi (Mycena s.s.) driven by repeated elements and novel gene families across ecological guilds.</title>
        <authorList>
            <consortium name="Lawrence Berkeley National Laboratory"/>
            <person name="Harder C.B."/>
            <person name="Miyauchi S."/>
            <person name="Viragh M."/>
            <person name="Kuo A."/>
            <person name="Thoen E."/>
            <person name="Andreopoulos B."/>
            <person name="Lu D."/>
            <person name="Skrede I."/>
            <person name="Drula E."/>
            <person name="Henrissat B."/>
            <person name="Morin E."/>
            <person name="Kohler A."/>
            <person name="Barry K."/>
            <person name="LaButti K."/>
            <person name="Morin E."/>
            <person name="Salamov A."/>
            <person name="Lipzen A."/>
            <person name="Mereny Z."/>
            <person name="Hegedus B."/>
            <person name="Baldrian P."/>
            <person name="Stursova M."/>
            <person name="Weitz H."/>
            <person name="Taylor A."/>
            <person name="Grigoriev I.V."/>
            <person name="Nagy L.G."/>
            <person name="Martin F."/>
            <person name="Kauserud H."/>
        </authorList>
    </citation>
    <scope>NUCLEOTIDE SEQUENCE</scope>
    <source>
        <strain evidence="3">9144</strain>
    </source>
</reference>
<dbReference type="Proteomes" id="UP001219525">
    <property type="component" value="Unassembled WGS sequence"/>
</dbReference>
<evidence type="ECO:0000313" key="4">
    <source>
        <dbReference type="Proteomes" id="UP001219525"/>
    </source>
</evidence>
<keyword evidence="2" id="KW-0732">Signal</keyword>
<dbReference type="EMBL" id="JARJCW010000008">
    <property type="protein sequence ID" value="KAJ7221740.1"/>
    <property type="molecule type" value="Genomic_DNA"/>
</dbReference>
<accession>A0AAD6YJE5</accession>
<evidence type="ECO:0000256" key="1">
    <source>
        <dbReference type="SAM" id="Phobius"/>
    </source>
</evidence>
<keyword evidence="1" id="KW-0472">Membrane</keyword>
<keyword evidence="4" id="KW-1185">Reference proteome</keyword>
<name>A0AAD6YJE5_9AGAR</name>
<proteinExistence type="predicted"/>
<evidence type="ECO:0000313" key="3">
    <source>
        <dbReference type="EMBL" id="KAJ7221740.1"/>
    </source>
</evidence>
<keyword evidence="1" id="KW-1133">Transmembrane helix</keyword>
<gene>
    <name evidence="3" type="ORF">GGX14DRAFT_492694</name>
</gene>
<feature type="transmembrane region" description="Helical" evidence="1">
    <location>
        <begin position="293"/>
        <end position="318"/>
    </location>
</feature>
<sequence>MFRQTTTIVVFTSLSILALKLTVGNFIASAQPGEQKQCPTVLSSTPYRQEYTGLPSVDLALCEFVAFFHLALTPDARPLLSYFFGNALALLAIPAVEAFRPGCSTFLTIPVLFGLAAQVFTAGATFPIYWLAFILSGAAHRRPLAGTPSTAVSPAHAQAVVFGLAIGAVVPSMCLLVLQDPHVTALWQLFPLWQFLAQSAHLFVRRRAASPESGFSWIQGLYIAAFMISSSTHIATLAGSSDLRAVFLPSIAPRTNAPLELKVLDLFQWDFFFAFLSTLLGTVWFAKTTRQALCIVLWNVVGSVIVGPGAAVAAVALWREAYLHPESDDKKRK</sequence>
<protein>
    <submittedName>
        <fullName evidence="3">Uncharacterized protein</fullName>
    </submittedName>
</protein>
<comment type="caution">
    <text evidence="3">The sequence shown here is derived from an EMBL/GenBank/DDBJ whole genome shotgun (WGS) entry which is preliminary data.</text>
</comment>
<feature type="signal peptide" evidence="2">
    <location>
        <begin position="1"/>
        <end position="24"/>
    </location>
</feature>
<feature type="chain" id="PRO_5042072537" evidence="2">
    <location>
        <begin position="25"/>
        <end position="333"/>
    </location>
</feature>
<feature type="transmembrane region" description="Helical" evidence="1">
    <location>
        <begin position="159"/>
        <end position="179"/>
    </location>
</feature>
<evidence type="ECO:0000256" key="2">
    <source>
        <dbReference type="SAM" id="SignalP"/>
    </source>
</evidence>
<feature type="transmembrane region" description="Helical" evidence="1">
    <location>
        <begin position="266"/>
        <end position="286"/>
    </location>
</feature>
<feature type="transmembrane region" description="Helical" evidence="1">
    <location>
        <begin position="79"/>
        <end position="99"/>
    </location>
</feature>
<feature type="transmembrane region" description="Helical" evidence="1">
    <location>
        <begin position="111"/>
        <end position="138"/>
    </location>
</feature>
<feature type="transmembrane region" description="Helical" evidence="1">
    <location>
        <begin position="216"/>
        <end position="238"/>
    </location>
</feature>
<keyword evidence="1" id="KW-0812">Transmembrane</keyword>
<dbReference type="AlphaFoldDB" id="A0AAD6YJE5"/>